<sequence>MIDQPGRYNKRRFLPKGDDNFDGIIRHLLAESNGNITEKVNITVSSNDYLAVNVTHFDKTDDFCSSDSQNSWICFDFTIKSSRTMAVLQAIIRKRG</sequence>
<comment type="caution">
    <text evidence="1">The sequence shown here is derived from an EMBL/GenBank/DDBJ whole genome shotgun (WGS) entry which is preliminary data.</text>
</comment>
<reference evidence="1 2" key="1">
    <citation type="submission" date="2024-04" db="EMBL/GenBank/DDBJ databases">
        <title>Tritrichomonas musculus Genome.</title>
        <authorList>
            <person name="Alves-Ferreira E."/>
            <person name="Grigg M."/>
            <person name="Lorenzi H."/>
            <person name="Galac M."/>
        </authorList>
    </citation>
    <scope>NUCLEOTIDE SEQUENCE [LARGE SCALE GENOMIC DNA]</scope>
    <source>
        <strain evidence="1 2">EAF2021</strain>
    </source>
</reference>
<keyword evidence="2" id="KW-1185">Reference proteome</keyword>
<organism evidence="1 2">
    <name type="scientific">Tritrichomonas musculus</name>
    <dbReference type="NCBI Taxonomy" id="1915356"/>
    <lineage>
        <taxon>Eukaryota</taxon>
        <taxon>Metamonada</taxon>
        <taxon>Parabasalia</taxon>
        <taxon>Tritrichomonadida</taxon>
        <taxon>Tritrichomonadidae</taxon>
        <taxon>Tritrichomonas</taxon>
    </lineage>
</organism>
<name>A0ABR2GXU3_9EUKA</name>
<gene>
    <name evidence="1" type="ORF">M9Y10_032793</name>
</gene>
<protein>
    <submittedName>
        <fullName evidence="1">Uncharacterized protein</fullName>
    </submittedName>
</protein>
<dbReference type="EMBL" id="JAPFFF010000054">
    <property type="protein sequence ID" value="KAK8838754.1"/>
    <property type="molecule type" value="Genomic_DNA"/>
</dbReference>
<evidence type="ECO:0000313" key="1">
    <source>
        <dbReference type="EMBL" id="KAK8838754.1"/>
    </source>
</evidence>
<accession>A0ABR2GXU3</accession>
<dbReference type="Proteomes" id="UP001470230">
    <property type="component" value="Unassembled WGS sequence"/>
</dbReference>
<proteinExistence type="predicted"/>
<evidence type="ECO:0000313" key="2">
    <source>
        <dbReference type="Proteomes" id="UP001470230"/>
    </source>
</evidence>